<dbReference type="Proteomes" id="UP000266841">
    <property type="component" value="Unassembled WGS sequence"/>
</dbReference>
<evidence type="ECO:0000313" key="2">
    <source>
        <dbReference type="EMBL" id="EJK70111.1"/>
    </source>
</evidence>
<feature type="region of interest" description="Disordered" evidence="1">
    <location>
        <begin position="1"/>
        <end position="196"/>
    </location>
</feature>
<feature type="compositionally biased region" description="Basic residues" evidence="1">
    <location>
        <begin position="126"/>
        <end position="136"/>
    </location>
</feature>
<dbReference type="EMBL" id="AGNL01009041">
    <property type="protein sequence ID" value="EJK70111.1"/>
    <property type="molecule type" value="Genomic_DNA"/>
</dbReference>
<comment type="caution">
    <text evidence="2">The sequence shown here is derived from an EMBL/GenBank/DDBJ whole genome shotgun (WGS) entry which is preliminary data.</text>
</comment>
<reference evidence="2 3" key="1">
    <citation type="journal article" date="2012" name="Genome Biol.">
        <title>Genome and low-iron response of an oceanic diatom adapted to chronic iron limitation.</title>
        <authorList>
            <person name="Lommer M."/>
            <person name="Specht M."/>
            <person name="Roy A.S."/>
            <person name="Kraemer L."/>
            <person name="Andreson R."/>
            <person name="Gutowska M.A."/>
            <person name="Wolf J."/>
            <person name="Bergner S.V."/>
            <person name="Schilhabel M.B."/>
            <person name="Klostermeier U.C."/>
            <person name="Beiko R.G."/>
            <person name="Rosenstiel P."/>
            <person name="Hippler M."/>
            <person name="Laroche J."/>
        </authorList>
    </citation>
    <scope>NUCLEOTIDE SEQUENCE [LARGE SCALE GENOMIC DNA]</scope>
    <source>
        <strain evidence="2 3">CCMP1005</strain>
    </source>
</reference>
<evidence type="ECO:0000313" key="3">
    <source>
        <dbReference type="Proteomes" id="UP000266841"/>
    </source>
</evidence>
<organism evidence="2 3">
    <name type="scientific">Thalassiosira oceanica</name>
    <name type="common">Marine diatom</name>
    <dbReference type="NCBI Taxonomy" id="159749"/>
    <lineage>
        <taxon>Eukaryota</taxon>
        <taxon>Sar</taxon>
        <taxon>Stramenopiles</taxon>
        <taxon>Ochrophyta</taxon>
        <taxon>Bacillariophyta</taxon>
        <taxon>Coscinodiscophyceae</taxon>
        <taxon>Thalassiosirophycidae</taxon>
        <taxon>Thalassiosirales</taxon>
        <taxon>Thalassiosiraceae</taxon>
        <taxon>Thalassiosira</taxon>
    </lineage>
</organism>
<proteinExistence type="predicted"/>
<feature type="non-terminal residue" evidence="2">
    <location>
        <position position="1"/>
    </location>
</feature>
<keyword evidence="3" id="KW-1185">Reference proteome</keyword>
<feature type="compositionally biased region" description="Pro residues" evidence="1">
    <location>
        <begin position="39"/>
        <end position="52"/>
    </location>
</feature>
<dbReference type="AlphaFoldDB" id="K0T9K8"/>
<evidence type="ECO:0000256" key="1">
    <source>
        <dbReference type="SAM" id="MobiDB-lite"/>
    </source>
</evidence>
<sequence length="196" mass="21496">RTTLSKSSHPDPYPGPSPSLWCVHSPHLHTKPKSFHSPPARPAPPRPVPCRCPRPSRPERNDDEPVCSVLNTTAPVPGSPRLPCREHADGSAGGNPSRAPRLGWENSGHGDAPQLGGEWRQARIPSRGRVHGRNRRIRNDQGEAAEGRRADGHTATYSGGTERTPVHQHEWDTEHSSRGRSVRVLPAKRGEQTIRA</sequence>
<protein>
    <submittedName>
        <fullName evidence="2">Uncharacterized protein</fullName>
    </submittedName>
</protein>
<accession>K0T9K8</accession>
<feature type="compositionally biased region" description="Basic and acidic residues" evidence="1">
    <location>
        <begin position="137"/>
        <end position="152"/>
    </location>
</feature>
<feature type="compositionally biased region" description="Basic and acidic residues" evidence="1">
    <location>
        <begin position="164"/>
        <end position="177"/>
    </location>
</feature>
<name>K0T9K8_THAOC</name>
<gene>
    <name evidence="2" type="ORF">THAOC_08558</name>
</gene>